<name>A0A645J721_9ZZZZ</name>
<evidence type="ECO:0000313" key="1">
    <source>
        <dbReference type="EMBL" id="MPN59197.1"/>
    </source>
</evidence>
<gene>
    <name evidence="1" type="primary">rpsD_53</name>
    <name evidence="1" type="ORF">SDC9_206917</name>
</gene>
<sequence length="86" mass="9600">MVNHGHGKKVNIPSYLVKPGEVITFKDKSRDLPKIKDVLEGTGSKVIPKWLDLDKNTATAKVLSLAAREDIDLELQETLIVELYSK</sequence>
<protein>
    <submittedName>
        <fullName evidence="1">30S ribosomal protein S4</fullName>
    </submittedName>
</protein>
<dbReference type="PROSITE" id="PS50889">
    <property type="entry name" value="S4"/>
    <property type="match status" value="1"/>
</dbReference>
<dbReference type="GO" id="GO:0003723">
    <property type="term" value="F:RNA binding"/>
    <property type="evidence" value="ECO:0007669"/>
    <property type="project" value="InterPro"/>
</dbReference>
<dbReference type="Gene3D" id="1.10.1050.10">
    <property type="entry name" value="Ribosomal Protein S4 Delta 41, Chain A, domain 1"/>
    <property type="match status" value="1"/>
</dbReference>
<dbReference type="GO" id="GO:0005840">
    <property type="term" value="C:ribosome"/>
    <property type="evidence" value="ECO:0007669"/>
    <property type="project" value="UniProtKB-KW"/>
</dbReference>
<dbReference type="CDD" id="cd00165">
    <property type="entry name" value="S4"/>
    <property type="match status" value="1"/>
</dbReference>
<reference evidence="1" key="1">
    <citation type="submission" date="2019-08" db="EMBL/GenBank/DDBJ databases">
        <authorList>
            <person name="Kucharzyk K."/>
            <person name="Murdoch R.W."/>
            <person name="Higgins S."/>
            <person name="Loffler F."/>
        </authorList>
    </citation>
    <scope>NUCLEOTIDE SEQUENCE</scope>
</reference>
<accession>A0A645J721</accession>
<dbReference type="Gene3D" id="3.10.290.10">
    <property type="entry name" value="RNA-binding S4 domain"/>
    <property type="match status" value="1"/>
</dbReference>
<dbReference type="SUPFAM" id="SSF55174">
    <property type="entry name" value="Alpha-L RNA-binding motif"/>
    <property type="match status" value="1"/>
</dbReference>
<keyword evidence="1" id="KW-0687">Ribonucleoprotein</keyword>
<proteinExistence type="predicted"/>
<dbReference type="AlphaFoldDB" id="A0A645J721"/>
<dbReference type="InterPro" id="IPR036986">
    <property type="entry name" value="S4_RNA-bd_sf"/>
</dbReference>
<organism evidence="1">
    <name type="scientific">bioreactor metagenome</name>
    <dbReference type="NCBI Taxonomy" id="1076179"/>
    <lineage>
        <taxon>unclassified sequences</taxon>
        <taxon>metagenomes</taxon>
        <taxon>ecological metagenomes</taxon>
    </lineage>
</organism>
<dbReference type="EMBL" id="VSSQ01132929">
    <property type="protein sequence ID" value="MPN59197.1"/>
    <property type="molecule type" value="Genomic_DNA"/>
</dbReference>
<comment type="caution">
    <text evidence="1">The sequence shown here is derived from an EMBL/GenBank/DDBJ whole genome shotgun (WGS) entry which is preliminary data.</text>
</comment>
<keyword evidence="1" id="KW-0689">Ribosomal protein</keyword>